<dbReference type="InParanoid" id="B0DXL9"/>
<proteinExistence type="predicted"/>
<dbReference type="KEGG" id="lbc:LACBIDRAFT_313140"/>
<dbReference type="HOGENOM" id="CLU_3143339_0_0_1"/>
<reference evidence="1 2" key="1">
    <citation type="journal article" date="2008" name="Nature">
        <title>The genome of Laccaria bicolor provides insights into mycorrhizal symbiosis.</title>
        <authorList>
            <person name="Martin F."/>
            <person name="Aerts A."/>
            <person name="Ahren D."/>
            <person name="Brun A."/>
            <person name="Danchin E.G.J."/>
            <person name="Duchaussoy F."/>
            <person name="Gibon J."/>
            <person name="Kohler A."/>
            <person name="Lindquist E."/>
            <person name="Pereda V."/>
            <person name="Salamov A."/>
            <person name="Shapiro H.J."/>
            <person name="Wuyts J."/>
            <person name="Blaudez D."/>
            <person name="Buee M."/>
            <person name="Brokstein P."/>
            <person name="Canbaeck B."/>
            <person name="Cohen D."/>
            <person name="Courty P.E."/>
            <person name="Coutinho P.M."/>
            <person name="Delaruelle C."/>
            <person name="Detter J.C."/>
            <person name="Deveau A."/>
            <person name="DiFazio S."/>
            <person name="Duplessis S."/>
            <person name="Fraissinet-Tachet L."/>
            <person name="Lucic E."/>
            <person name="Frey-Klett P."/>
            <person name="Fourrey C."/>
            <person name="Feussner I."/>
            <person name="Gay G."/>
            <person name="Grimwood J."/>
            <person name="Hoegger P.J."/>
            <person name="Jain P."/>
            <person name="Kilaru S."/>
            <person name="Labbe J."/>
            <person name="Lin Y.C."/>
            <person name="Legue V."/>
            <person name="Le Tacon F."/>
            <person name="Marmeisse R."/>
            <person name="Melayah D."/>
            <person name="Montanini B."/>
            <person name="Muratet M."/>
            <person name="Nehls U."/>
            <person name="Niculita-Hirzel H."/>
            <person name="Oudot-Le Secq M.P."/>
            <person name="Peter M."/>
            <person name="Quesneville H."/>
            <person name="Rajashekar B."/>
            <person name="Reich M."/>
            <person name="Rouhier N."/>
            <person name="Schmutz J."/>
            <person name="Yin T."/>
            <person name="Chalot M."/>
            <person name="Henrissat B."/>
            <person name="Kuees U."/>
            <person name="Lucas S."/>
            <person name="Van de Peer Y."/>
            <person name="Podila G.K."/>
            <person name="Polle A."/>
            <person name="Pukkila P.J."/>
            <person name="Richardson P.M."/>
            <person name="Rouze P."/>
            <person name="Sanders I.R."/>
            <person name="Stajich J.E."/>
            <person name="Tunlid A."/>
            <person name="Tuskan G."/>
            <person name="Grigoriev I.V."/>
        </authorList>
    </citation>
    <scope>NUCLEOTIDE SEQUENCE [LARGE SCALE GENOMIC DNA]</scope>
    <source>
        <strain evidence="2">S238N-H82 / ATCC MYA-4686</strain>
    </source>
</reference>
<sequence length="49" mass="5608">MNAVQCATVYRKRSSQCYIIMHRFASLIHDGYESVQYTDHGAPQFAGKQ</sequence>
<organism evidence="2">
    <name type="scientific">Laccaria bicolor (strain S238N-H82 / ATCC MYA-4686)</name>
    <name type="common">Bicoloured deceiver</name>
    <name type="synonym">Laccaria laccata var. bicolor</name>
    <dbReference type="NCBI Taxonomy" id="486041"/>
    <lineage>
        <taxon>Eukaryota</taxon>
        <taxon>Fungi</taxon>
        <taxon>Dikarya</taxon>
        <taxon>Basidiomycota</taxon>
        <taxon>Agaricomycotina</taxon>
        <taxon>Agaricomycetes</taxon>
        <taxon>Agaricomycetidae</taxon>
        <taxon>Agaricales</taxon>
        <taxon>Agaricineae</taxon>
        <taxon>Hydnangiaceae</taxon>
        <taxon>Laccaria</taxon>
    </lineage>
</organism>
<keyword evidence="2" id="KW-1185">Reference proteome</keyword>
<protein>
    <submittedName>
        <fullName evidence="1">Predicted protein</fullName>
    </submittedName>
</protein>
<evidence type="ECO:0000313" key="2">
    <source>
        <dbReference type="Proteomes" id="UP000001194"/>
    </source>
</evidence>
<accession>B0DXL9</accession>
<dbReference type="Proteomes" id="UP000001194">
    <property type="component" value="Unassembled WGS sequence"/>
</dbReference>
<dbReference type="EMBL" id="DS547147">
    <property type="protein sequence ID" value="EDR00702.1"/>
    <property type="molecule type" value="Genomic_DNA"/>
</dbReference>
<name>B0DXL9_LACBS</name>
<gene>
    <name evidence="1" type="ORF">LACBIDRAFT_313140</name>
</gene>
<dbReference type="AlphaFoldDB" id="B0DXL9"/>
<dbReference type="RefSeq" id="XP_001888711.1">
    <property type="nucleotide sequence ID" value="XM_001888676.1"/>
</dbReference>
<evidence type="ECO:0000313" key="1">
    <source>
        <dbReference type="EMBL" id="EDR00702.1"/>
    </source>
</evidence>
<dbReference type="GeneID" id="6084356"/>